<name>A0A9P6GBB8_9PLEO</name>
<evidence type="ECO:0000313" key="1">
    <source>
        <dbReference type="EMBL" id="KAF9731210.1"/>
    </source>
</evidence>
<dbReference type="AlphaFoldDB" id="A0A9P6GBB8"/>
<comment type="caution">
    <text evidence="1">The sequence shown here is derived from an EMBL/GenBank/DDBJ whole genome shotgun (WGS) entry which is preliminary data.</text>
</comment>
<sequence length="132" mass="14526">MLFDARNGLRSRSKEALVHPEAFLEPGLKHPARANGGFGRRRWTCAQTGAEGSGVCCQSFTALEEVARGRKEKSGSIRCWPSLAGVQDEAAGWWLQAIGQGWRPRWHNTRISAPMSQPIAHIHPQPTRPCSG</sequence>
<dbReference type="Proteomes" id="UP000756921">
    <property type="component" value="Unassembled WGS sequence"/>
</dbReference>
<accession>A0A9P6GBB8</accession>
<proteinExistence type="predicted"/>
<evidence type="ECO:0000313" key="2">
    <source>
        <dbReference type="Proteomes" id="UP000756921"/>
    </source>
</evidence>
<reference evidence="1" key="1">
    <citation type="journal article" date="2020" name="Mol. Plant Microbe Interact.">
        <title>Genome Sequence of the Biocontrol Agent Coniothyrium minitans strain Conio (IMI 134523).</title>
        <authorList>
            <person name="Patel D."/>
            <person name="Shittu T.A."/>
            <person name="Baroncelli R."/>
            <person name="Muthumeenakshi S."/>
            <person name="Osborne T.H."/>
            <person name="Janganan T.K."/>
            <person name="Sreenivasaprasad S."/>
        </authorList>
    </citation>
    <scope>NUCLEOTIDE SEQUENCE</scope>
    <source>
        <strain evidence="1">Conio</strain>
    </source>
</reference>
<keyword evidence="2" id="KW-1185">Reference proteome</keyword>
<organism evidence="1 2">
    <name type="scientific">Paraphaeosphaeria minitans</name>
    <dbReference type="NCBI Taxonomy" id="565426"/>
    <lineage>
        <taxon>Eukaryota</taxon>
        <taxon>Fungi</taxon>
        <taxon>Dikarya</taxon>
        <taxon>Ascomycota</taxon>
        <taxon>Pezizomycotina</taxon>
        <taxon>Dothideomycetes</taxon>
        <taxon>Pleosporomycetidae</taxon>
        <taxon>Pleosporales</taxon>
        <taxon>Massarineae</taxon>
        <taxon>Didymosphaeriaceae</taxon>
        <taxon>Paraphaeosphaeria</taxon>
    </lineage>
</organism>
<gene>
    <name evidence="1" type="ORF">PMIN01_11169</name>
</gene>
<dbReference type="EMBL" id="WJXW01000013">
    <property type="protein sequence ID" value="KAF9731210.1"/>
    <property type="molecule type" value="Genomic_DNA"/>
</dbReference>
<protein>
    <submittedName>
        <fullName evidence="1">Uncharacterized protein</fullName>
    </submittedName>
</protein>